<evidence type="ECO:0000259" key="3">
    <source>
        <dbReference type="PROSITE" id="PS51371"/>
    </source>
</evidence>
<feature type="domain" description="CBS" evidence="3">
    <location>
        <begin position="11"/>
        <end position="66"/>
    </location>
</feature>
<proteinExistence type="predicted"/>
<reference evidence="5" key="1">
    <citation type="submission" date="2018-03" db="EMBL/GenBank/DDBJ databases">
        <authorList>
            <person name="Zecchin S."/>
        </authorList>
    </citation>
    <scope>NUCLEOTIDE SEQUENCE [LARGE SCALE GENOMIC DNA]</scope>
</reference>
<dbReference type="PANTHER" id="PTHR43080:SF2">
    <property type="entry name" value="CBS DOMAIN-CONTAINING PROTEIN"/>
    <property type="match status" value="1"/>
</dbReference>
<gene>
    <name evidence="4" type="ORF">NBG4_30084</name>
</gene>
<organism evidence="4 5">
    <name type="scientific">Candidatus Sulfobium mesophilum</name>
    <dbReference type="NCBI Taxonomy" id="2016548"/>
    <lineage>
        <taxon>Bacteria</taxon>
        <taxon>Pseudomonadati</taxon>
        <taxon>Nitrospirota</taxon>
        <taxon>Nitrospiria</taxon>
        <taxon>Nitrospirales</taxon>
        <taxon>Nitrospiraceae</taxon>
        <taxon>Candidatus Sulfobium</taxon>
    </lineage>
</organism>
<accession>A0A2U3QH58</accession>
<evidence type="ECO:0000313" key="5">
    <source>
        <dbReference type="Proteomes" id="UP000245125"/>
    </source>
</evidence>
<evidence type="ECO:0000313" key="4">
    <source>
        <dbReference type="EMBL" id="SPQ00690.1"/>
    </source>
</evidence>
<dbReference type="InterPro" id="IPR000644">
    <property type="entry name" value="CBS_dom"/>
</dbReference>
<evidence type="ECO:0000256" key="2">
    <source>
        <dbReference type="PROSITE-ProRule" id="PRU00703"/>
    </source>
</evidence>
<dbReference type="InterPro" id="IPR046342">
    <property type="entry name" value="CBS_dom_sf"/>
</dbReference>
<protein>
    <submittedName>
        <fullName evidence="4">CBS protein</fullName>
    </submittedName>
</protein>
<dbReference type="Gene3D" id="3.10.580.10">
    <property type="entry name" value="CBS-domain"/>
    <property type="match status" value="1"/>
</dbReference>
<dbReference type="Proteomes" id="UP000245125">
    <property type="component" value="Unassembled WGS sequence"/>
</dbReference>
<evidence type="ECO:0000256" key="1">
    <source>
        <dbReference type="ARBA" id="ARBA00023122"/>
    </source>
</evidence>
<feature type="domain" description="CBS" evidence="3">
    <location>
        <begin position="77"/>
        <end position="133"/>
    </location>
</feature>
<dbReference type="Pfam" id="PF00571">
    <property type="entry name" value="CBS"/>
    <property type="match status" value="2"/>
</dbReference>
<dbReference type="SMART" id="SM00116">
    <property type="entry name" value="CBS"/>
    <property type="match status" value="2"/>
</dbReference>
<dbReference type="PANTHER" id="PTHR43080">
    <property type="entry name" value="CBS DOMAIN-CONTAINING PROTEIN CBSX3, MITOCHONDRIAL"/>
    <property type="match status" value="1"/>
</dbReference>
<dbReference type="AlphaFoldDB" id="A0A2U3QH58"/>
<dbReference type="OrthoDB" id="9807125at2"/>
<dbReference type="InterPro" id="IPR051257">
    <property type="entry name" value="Diverse_CBS-Domain"/>
</dbReference>
<keyword evidence="1 2" id="KW-0129">CBS domain</keyword>
<keyword evidence="5" id="KW-1185">Reference proteome</keyword>
<dbReference type="EMBL" id="OUUY01000075">
    <property type="protein sequence ID" value="SPQ00690.1"/>
    <property type="molecule type" value="Genomic_DNA"/>
</dbReference>
<dbReference type="PROSITE" id="PS51371">
    <property type="entry name" value="CBS"/>
    <property type="match status" value="2"/>
</dbReference>
<sequence>MATVKEILGTIERHIFSIGKDKTVADAVSQLVENEIGALVVVDADKPVGMFTERDVLKCWTRKAERHFKDIKISEVMSTNLIIAEADDDLCYVTTIMIKNRIRHLPVIEMNRIVAMLSIRDVVKAQVTDLRAENHYLKDYISDKYPG</sequence>
<name>A0A2U3QH58_9BACT</name>
<dbReference type="SUPFAM" id="SSF54631">
    <property type="entry name" value="CBS-domain pair"/>
    <property type="match status" value="1"/>
</dbReference>